<feature type="domain" description="Carbohydrate-binding/sugar hydrolysis" evidence="2">
    <location>
        <begin position="40"/>
        <end position="188"/>
    </location>
</feature>
<dbReference type="Pfam" id="PF05048">
    <property type="entry name" value="NosD"/>
    <property type="match status" value="1"/>
</dbReference>
<dbReference type="NCBIfam" id="TIGR03804">
    <property type="entry name" value="para_beta_helix"/>
    <property type="match status" value="1"/>
</dbReference>
<evidence type="ECO:0000313" key="3">
    <source>
        <dbReference type="EMBL" id="QHC48432.1"/>
    </source>
</evidence>
<dbReference type="EMBL" id="CP035042">
    <property type="protein sequence ID" value="QHC48432.1"/>
    <property type="molecule type" value="Genomic_DNA"/>
</dbReference>
<feature type="region of interest" description="Disordered" evidence="1">
    <location>
        <begin position="423"/>
        <end position="446"/>
    </location>
</feature>
<dbReference type="SMART" id="SM00722">
    <property type="entry name" value="CASH"/>
    <property type="match status" value="2"/>
</dbReference>
<organism evidence="3 4">
    <name type="scientific">Billgrantia tianxiuensis</name>
    <dbReference type="NCBI Taxonomy" id="2497861"/>
    <lineage>
        <taxon>Bacteria</taxon>
        <taxon>Pseudomonadati</taxon>
        <taxon>Pseudomonadota</taxon>
        <taxon>Gammaproteobacteria</taxon>
        <taxon>Oceanospirillales</taxon>
        <taxon>Halomonadaceae</taxon>
        <taxon>Billgrantia</taxon>
    </lineage>
</organism>
<evidence type="ECO:0000256" key="1">
    <source>
        <dbReference type="SAM" id="MobiDB-lite"/>
    </source>
</evidence>
<sequence length="446" mass="48550">MKRLFSLLGGCGLLLLASLAFGGLRIAPGDGPLQTHIDAAASGSELTLAPGVYTGSIQIDKPLTLRGEPGAILDGEGSGDVIRVRAPDVRIEGLTLRNSGFNLTDMNAAIHAERGAHRLHVEDNAMHNVAFGVWLWHLEAPSVIGNRYAGSTAVRSQDRGDAIRLYNIDGGLIAGNDVRDARDAIYVDTSRDLEFRDNRLRDSRFGIHYMFTHGGRIVGNHTSGTRAGYALMMSRDLQVVNNRSERDMNYGILMNYVNYSTIADNDIRGITAWHGPAGGEHGVTLGAEGKALFIYNSQSNEIHGNRLADSELGIHLTAGSENNRIHGNAFIDNRQQVMYVATRTQEWSQDGQGNYWSDYLGWDLAGDGIGDTPYEPNDAVDRLLWRHPEARLLLHSPAVVALRWVQRQFPIFRAQGVQDSAPLMHAPIPGGAHSPGKAPIPGEAQS</sequence>
<dbReference type="InterPro" id="IPR006626">
    <property type="entry name" value="PbH1"/>
</dbReference>
<evidence type="ECO:0000313" key="4">
    <source>
        <dbReference type="Proteomes" id="UP000464013"/>
    </source>
</evidence>
<keyword evidence="4" id="KW-1185">Reference proteome</keyword>
<dbReference type="SMART" id="SM00710">
    <property type="entry name" value="PbH1"/>
    <property type="match status" value="10"/>
</dbReference>
<dbReference type="InterPro" id="IPR026464">
    <property type="entry name" value="NosD_copper_fam"/>
</dbReference>
<dbReference type="KEGG" id="htx:EKK97_00865"/>
<dbReference type="SUPFAM" id="SSF51126">
    <property type="entry name" value="Pectin lyase-like"/>
    <property type="match status" value="1"/>
</dbReference>
<proteinExistence type="predicted"/>
<dbReference type="AlphaFoldDB" id="A0A6I6SFR0"/>
<dbReference type="OrthoDB" id="9767990at2"/>
<dbReference type="RefSeq" id="WP_159548034.1">
    <property type="nucleotide sequence ID" value="NZ_CP035042.1"/>
</dbReference>
<dbReference type="Gene3D" id="2.160.20.10">
    <property type="entry name" value="Single-stranded right-handed beta-helix, Pectin lyase-like"/>
    <property type="match status" value="2"/>
</dbReference>
<dbReference type="InterPro" id="IPR012334">
    <property type="entry name" value="Pectin_lyas_fold"/>
</dbReference>
<name>A0A6I6SFR0_9GAMM</name>
<dbReference type="InterPro" id="IPR006633">
    <property type="entry name" value="Carb-bd_sugar_hydrolysis-dom"/>
</dbReference>
<dbReference type="NCBIfam" id="TIGR04247">
    <property type="entry name" value="NosD_copper_fam"/>
    <property type="match status" value="1"/>
</dbReference>
<dbReference type="Proteomes" id="UP000464013">
    <property type="component" value="Chromosome"/>
</dbReference>
<accession>A0A6I6SFR0</accession>
<feature type="domain" description="Carbohydrate-binding/sugar hydrolysis" evidence="2">
    <location>
        <begin position="194"/>
        <end position="372"/>
    </location>
</feature>
<evidence type="ECO:0000259" key="2">
    <source>
        <dbReference type="SMART" id="SM00722"/>
    </source>
</evidence>
<protein>
    <submittedName>
        <fullName evidence="3">Nitrous oxide reductase family maturation protein NosD</fullName>
    </submittedName>
</protein>
<dbReference type="InterPro" id="IPR022441">
    <property type="entry name" value="Para_beta_helix_rpt-2"/>
</dbReference>
<dbReference type="InterPro" id="IPR007742">
    <property type="entry name" value="NosD_dom"/>
</dbReference>
<gene>
    <name evidence="3" type="primary">nosD</name>
    <name evidence="3" type="ORF">EKK97_00865</name>
</gene>
<dbReference type="InterPro" id="IPR011050">
    <property type="entry name" value="Pectin_lyase_fold/virulence"/>
</dbReference>
<reference evidence="3 4" key="1">
    <citation type="submission" date="2019-01" db="EMBL/GenBank/DDBJ databases">
        <title>Complete genome of a denitifying bacterium Halomons sp. BC-M4-5.</title>
        <authorList>
            <person name="Wang L."/>
            <person name="Shao Z."/>
        </authorList>
    </citation>
    <scope>NUCLEOTIDE SEQUENCE [LARGE SCALE GENOMIC DNA]</scope>
    <source>
        <strain evidence="3 4">BC-M4-5</strain>
    </source>
</reference>